<name>A0A813M9Y0_9BILA</name>
<feature type="region of interest" description="Disordered" evidence="10">
    <location>
        <begin position="1"/>
        <end position="32"/>
    </location>
</feature>
<sequence length="186" mass="21358">MASSSSNQSQQQQPINYSADAPTTTSSSTTTKNSVQFDEDLFLFLPRLGDILKSFDKNPNEFKAKLDELRKQFESCQDMISRVEGIDTTLDDQRTELERLDNELKSKTELLKKHIQMCKFDLNMPPKVQQIPSENEDDLVHHSLQNPTNAMNINDDDDDDDDLFHSDDNTNLHQETHNENLSSFFS</sequence>
<keyword evidence="5 8" id="KW-0804">Transcription</keyword>
<feature type="region of interest" description="Disordered" evidence="10">
    <location>
        <begin position="146"/>
        <end position="186"/>
    </location>
</feature>
<keyword evidence="3 8" id="KW-0805">Transcription regulation</keyword>
<dbReference type="EMBL" id="CAJNON010000012">
    <property type="protein sequence ID" value="CAF0773364.1"/>
    <property type="molecule type" value="Genomic_DNA"/>
</dbReference>
<evidence type="ECO:0000313" key="14">
    <source>
        <dbReference type="Proteomes" id="UP000663860"/>
    </source>
</evidence>
<comment type="subunit">
    <text evidence="8">Component of the Mediator complex.</text>
</comment>
<dbReference type="GO" id="GO:0016592">
    <property type="term" value="C:mediator complex"/>
    <property type="evidence" value="ECO:0007669"/>
    <property type="project" value="InterPro"/>
</dbReference>
<accession>A0A813M9Y0</accession>
<evidence type="ECO:0000256" key="5">
    <source>
        <dbReference type="ARBA" id="ARBA00023163"/>
    </source>
</evidence>
<evidence type="ECO:0000313" key="13">
    <source>
        <dbReference type="EMBL" id="CAF4075043.1"/>
    </source>
</evidence>
<dbReference type="OrthoDB" id="10041494at2759"/>
<evidence type="ECO:0000256" key="4">
    <source>
        <dbReference type="ARBA" id="ARBA00023159"/>
    </source>
</evidence>
<proteinExistence type="inferred from homology"/>
<evidence type="ECO:0000256" key="6">
    <source>
        <dbReference type="ARBA" id="ARBA00023242"/>
    </source>
</evidence>
<dbReference type="Proteomes" id="UP000663860">
    <property type="component" value="Unassembled WGS sequence"/>
</dbReference>
<evidence type="ECO:0000256" key="10">
    <source>
        <dbReference type="SAM" id="MobiDB-lite"/>
    </source>
</evidence>
<dbReference type="Proteomes" id="UP000663868">
    <property type="component" value="Unassembled WGS sequence"/>
</dbReference>
<dbReference type="PANTHER" id="PTHR20844:SF0">
    <property type="entry name" value="MEDIATOR OF RNA POLYMERASE II TRANSCRIPTION SUBUNIT 9"/>
    <property type="match status" value="1"/>
</dbReference>
<reference evidence="11" key="1">
    <citation type="submission" date="2021-02" db="EMBL/GenBank/DDBJ databases">
        <authorList>
            <person name="Nowell W R."/>
        </authorList>
    </citation>
    <scope>NUCLEOTIDE SEQUENCE</scope>
</reference>
<keyword evidence="9" id="KW-0175">Coiled coil</keyword>
<comment type="function">
    <text evidence="7 8">Component of the Mediator complex, a coactivator involved in the regulated transcription of nearly all RNA polymerase II-dependent genes. Mediator functions as a bridge to convey information from gene-specific regulatory proteins to the basal RNA polymerase II transcription machinery. Mediator is recruited to promoters by direct interactions with regulatory proteins and serves as a scaffold for the assembly of a functional preinitiation complex with RNA polymerase II and the general transcription factors.</text>
</comment>
<evidence type="ECO:0000256" key="7">
    <source>
        <dbReference type="ARBA" id="ARBA00025687"/>
    </source>
</evidence>
<evidence type="ECO:0000256" key="3">
    <source>
        <dbReference type="ARBA" id="ARBA00023015"/>
    </source>
</evidence>
<dbReference type="Proteomes" id="UP000663891">
    <property type="component" value="Unassembled WGS sequence"/>
</dbReference>
<dbReference type="AlphaFoldDB" id="A0A813M9Y0"/>
<dbReference type="EMBL" id="CAJOBB010004121">
    <property type="protein sequence ID" value="CAF4075043.1"/>
    <property type="molecule type" value="Genomic_DNA"/>
</dbReference>
<comment type="caution">
    <text evidence="11">The sequence shown here is derived from an EMBL/GenBank/DDBJ whole genome shotgun (WGS) entry which is preliminary data.</text>
</comment>
<comment type="subcellular location">
    <subcellularLocation>
        <location evidence="1 8">Nucleus</location>
    </subcellularLocation>
</comment>
<dbReference type="GO" id="GO:0003712">
    <property type="term" value="F:transcription coregulator activity"/>
    <property type="evidence" value="ECO:0007669"/>
    <property type="project" value="InterPro"/>
</dbReference>
<dbReference type="PANTHER" id="PTHR20844">
    <property type="entry name" value="MEDIATOR OF RNA POLYMERASE II TRANSCRIPTION, SUBUNIT 9"/>
    <property type="match status" value="1"/>
</dbReference>
<evidence type="ECO:0000313" key="12">
    <source>
        <dbReference type="EMBL" id="CAF0773364.1"/>
    </source>
</evidence>
<dbReference type="InterPro" id="IPR011425">
    <property type="entry name" value="Med9"/>
</dbReference>
<evidence type="ECO:0000256" key="1">
    <source>
        <dbReference type="ARBA" id="ARBA00004123"/>
    </source>
</evidence>
<protein>
    <recommendedName>
        <fullName evidence="8">Mediator of RNA polymerase II transcription subunit 9</fullName>
    </recommendedName>
    <alternativeName>
        <fullName evidence="8">Mediator complex subunit 9</fullName>
    </alternativeName>
</protein>
<dbReference type="EMBL" id="CAJNOE010000006">
    <property type="protein sequence ID" value="CAF0717579.1"/>
    <property type="molecule type" value="Genomic_DNA"/>
</dbReference>
<dbReference type="GO" id="GO:0006357">
    <property type="term" value="P:regulation of transcription by RNA polymerase II"/>
    <property type="evidence" value="ECO:0007669"/>
    <property type="project" value="InterPro"/>
</dbReference>
<evidence type="ECO:0000256" key="8">
    <source>
        <dbReference type="RuleBase" id="RU364145"/>
    </source>
</evidence>
<comment type="similarity">
    <text evidence="2 8">Belongs to the Mediator complex subunit 9 family.</text>
</comment>
<gene>
    <name evidence="8" type="primary">MED9</name>
    <name evidence="11" type="ORF">IZO911_LOCUS1383</name>
    <name evidence="13" type="ORF">KXQ929_LOCUS32988</name>
    <name evidence="12" type="ORF">VCS650_LOCUS2503</name>
</gene>
<evidence type="ECO:0000313" key="11">
    <source>
        <dbReference type="EMBL" id="CAF0717579.1"/>
    </source>
</evidence>
<evidence type="ECO:0000256" key="2">
    <source>
        <dbReference type="ARBA" id="ARBA00008089"/>
    </source>
</evidence>
<feature type="compositionally biased region" description="Low complexity" evidence="10">
    <location>
        <begin position="1"/>
        <end position="13"/>
    </location>
</feature>
<dbReference type="InterPro" id="IPR039242">
    <property type="entry name" value="MED9_metazoa"/>
</dbReference>
<keyword evidence="6 8" id="KW-0539">Nucleus</keyword>
<dbReference type="Pfam" id="PF07544">
    <property type="entry name" value="Med9"/>
    <property type="match status" value="1"/>
</dbReference>
<feature type="compositionally biased region" description="Basic and acidic residues" evidence="10">
    <location>
        <begin position="163"/>
        <end position="178"/>
    </location>
</feature>
<evidence type="ECO:0000256" key="9">
    <source>
        <dbReference type="SAM" id="Coils"/>
    </source>
</evidence>
<keyword evidence="4 8" id="KW-0010">Activator</keyword>
<organism evidence="11 14">
    <name type="scientific">Adineta steineri</name>
    <dbReference type="NCBI Taxonomy" id="433720"/>
    <lineage>
        <taxon>Eukaryota</taxon>
        <taxon>Metazoa</taxon>
        <taxon>Spiralia</taxon>
        <taxon>Gnathifera</taxon>
        <taxon>Rotifera</taxon>
        <taxon>Eurotatoria</taxon>
        <taxon>Bdelloidea</taxon>
        <taxon>Adinetida</taxon>
        <taxon>Adinetidae</taxon>
        <taxon>Adineta</taxon>
    </lineage>
</organism>
<feature type="coiled-coil region" evidence="9">
    <location>
        <begin position="83"/>
        <end position="117"/>
    </location>
</feature>